<feature type="domain" description="Cyclic nucleotide-binding" evidence="9">
    <location>
        <begin position="121"/>
        <end position="241"/>
    </location>
</feature>
<dbReference type="SMART" id="SM00100">
    <property type="entry name" value="cNMP"/>
    <property type="match status" value="1"/>
</dbReference>
<dbReference type="GO" id="GO:0016020">
    <property type="term" value="C:membrane"/>
    <property type="evidence" value="ECO:0007669"/>
    <property type="project" value="UniProtKB-SubCell"/>
</dbReference>
<dbReference type="InterPro" id="IPR000595">
    <property type="entry name" value="cNMP-bd_dom"/>
</dbReference>
<dbReference type="GO" id="GO:0005829">
    <property type="term" value="C:cytosol"/>
    <property type="evidence" value="ECO:0007669"/>
    <property type="project" value="TreeGrafter"/>
</dbReference>
<comment type="caution">
    <text evidence="10">The sequence shown here is derived from an EMBL/GenBank/DDBJ whole genome shotgun (WGS) entry which is preliminary data.</text>
</comment>
<evidence type="ECO:0000256" key="3">
    <source>
        <dbReference type="ARBA" id="ARBA00022692"/>
    </source>
</evidence>
<keyword evidence="6 8" id="KW-0472">Membrane</keyword>
<evidence type="ECO:0000256" key="5">
    <source>
        <dbReference type="ARBA" id="ARBA00023065"/>
    </source>
</evidence>
<keyword evidence="4 8" id="KW-1133">Transmembrane helix</keyword>
<dbReference type="PROSITE" id="PS00889">
    <property type="entry name" value="CNMP_BINDING_2"/>
    <property type="match status" value="1"/>
</dbReference>
<comment type="subcellular location">
    <subcellularLocation>
        <location evidence="1">Membrane</location>
        <topology evidence="1">Multi-pass membrane protein</topology>
    </subcellularLocation>
</comment>
<evidence type="ECO:0000313" key="11">
    <source>
        <dbReference type="Proteomes" id="UP001295423"/>
    </source>
</evidence>
<gene>
    <name evidence="10" type="ORF">CYCCA115_LOCUS2169</name>
</gene>
<feature type="transmembrane region" description="Helical" evidence="8">
    <location>
        <begin position="6"/>
        <end position="28"/>
    </location>
</feature>
<keyword evidence="11" id="KW-1185">Reference proteome</keyword>
<dbReference type="Pfam" id="PF25539">
    <property type="entry name" value="Bestrophin_2"/>
    <property type="match status" value="1"/>
</dbReference>
<evidence type="ECO:0000256" key="2">
    <source>
        <dbReference type="ARBA" id="ARBA00022448"/>
    </source>
</evidence>
<dbReference type="PROSITE" id="PS50042">
    <property type="entry name" value="CNMP_BINDING_3"/>
    <property type="match status" value="1"/>
</dbReference>
<evidence type="ECO:0000256" key="6">
    <source>
        <dbReference type="ARBA" id="ARBA00023136"/>
    </source>
</evidence>
<evidence type="ECO:0000256" key="4">
    <source>
        <dbReference type="ARBA" id="ARBA00022989"/>
    </source>
</evidence>
<dbReference type="GO" id="GO:0005254">
    <property type="term" value="F:chloride channel activity"/>
    <property type="evidence" value="ECO:0007669"/>
    <property type="project" value="InterPro"/>
</dbReference>
<keyword evidence="3 8" id="KW-0812">Transmembrane</keyword>
<dbReference type="PANTHER" id="PTHR11635">
    <property type="entry name" value="CAMP-DEPENDENT PROTEIN KINASE REGULATORY CHAIN"/>
    <property type="match status" value="1"/>
</dbReference>
<dbReference type="AlphaFoldDB" id="A0AAD2CG35"/>
<dbReference type="InterPro" id="IPR044669">
    <property type="entry name" value="YneE/VCCN1/2-like"/>
</dbReference>
<evidence type="ECO:0000313" key="10">
    <source>
        <dbReference type="EMBL" id="CAJ1930955.1"/>
    </source>
</evidence>
<dbReference type="InterPro" id="IPR018490">
    <property type="entry name" value="cNMP-bd_dom_sf"/>
</dbReference>
<accession>A0AAD2CG35</accession>
<organism evidence="10 11">
    <name type="scientific">Cylindrotheca closterium</name>
    <dbReference type="NCBI Taxonomy" id="2856"/>
    <lineage>
        <taxon>Eukaryota</taxon>
        <taxon>Sar</taxon>
        <taxon>Stramenopiles</taxon>
        <taxon>Ochrophyta</taxon>
        <taxon>Bacillariophyta</taxon>
        <taxon>Bacillariophyceae</taxon>
        <taxon>Bacillariophycidae</taxon>
        <taxon>Bacillariales</taxon>
        <taxon>Bacillariaceae</taxon>
        <taxon>Cylindrotheca</taxon>
    </lineage>
</organism>
<proteinExistence type="predicted"/>
<keyword evidence="5" id="KW-0406">Ion transport</keyword>
<evidence type="ECO:0000259" key="9">
    <source>
        <dbReference type="PROSITE" id="PS50042"/>
    </source>
</evidence>
<dbReference type="PANTHER" id="PTHR11635:SF152">
    <property type="entry name" value="CAMP-DEPENDENT PROTEIN KINASE TYPE I REGULATORY SUBUNIT-RELATED"/>
    <property type="match status" value="1"/>
</dbReference>
<dbReference type="GO" id="GO:0005952">
    <property type="term" value="C:cAMP-dependent protein kinase complex"/>
    <property type="evidence" value="ECO:0007669"/>
    <property type="project" value="InterPro"/>
</dbReference>
<dbReference type="GO" id="GO:0030552">
    <property type="term" value="F:cAMP binding"/>
    <property type="evidence" value="ECO:0007669"/>
    <property type="project" value="TreeGrafter"/>
</dbReference>
<feature type="transmembrane region" description="Helical" evidence="8">
    <location>
        <begin position="535"/>
        <end position="559"/>
    </location>
</feature>
<evidence type="ECO:0000256" key="1">
    <source>
        <dbReference type="ARBA" id="ARBA00004141"/>
    </source>
</evidence>
<dbReference type="InterPro" id="IPR018488">
    <property type="entry name" value="cNMP-bd_CS"/>
</dbReference>
<name>A0AAD2CG35_9STRA</name>
<feature type="compositionally biased region" description="Polar residues" evidence="7">
    <location>
        <begin position="40"/>
        <end position="61"/>
    </location>
</feature>
<feature type="region of interest" description="Disordered" evidence="7">
    <location>
        <begin position="39"/>
        <end position="80"/>
    </location>
</feature>
<dbReference type="Proteomes" id="UP001295423">
    <property type="component" value="Unassembled WGS sequence"/>
</dbReference>
<dbReference type="GO" id="GO:0004862">
    <property type="term" value="F:cAMP-dependent protein kinase inhibitor activity"/>
    <property type="evidence" value="ECO:0007669"/>
    <property type="project" value="TreeGrafter"/>
</dbReference>
<dbReference type="SUPFAM" id="SSF51206">
    <property type="entry name" value="cAMP-binding domain-like"/>
    <property type="match status" value="1"/>
</dbReference>
<reference evidence="10" key="1">
    <citation type="submission" date="2023-08" db="EMBL/GenBank/DDBJ databases">
        <authorList>
            <person name="Audoor S."/>
            <person name="Bilcke G."/>
        </authorList>
    </citation>
    <scope>NUCLEOTIDE SEQUENCE</scope>
</reference>
<dbReference type="CDD" id="cd00038">
    <property type="entry name" value="CAP_ED"/>
    <property type="match status" value="1"/>
</dbReference>
<evidence type="ECO:0000256" key="8">
    <source>
        <dbReference type="SAM" id="Phobius"/>
    </source>
</evidence>
<evidence type="ECO:0000256" key="7">
    <source>
        <dbReference type="SAM" id="MobiDB-lite"/>
    </source>
</evidence>
<dbReference type="Pfam" id="PF00027">
    <property type="entry name" value="cNMP_binding"/>
    <property type="match status" value="1"/>
</dbReference>
<dbReference type="Gene3D" id="2.60.120.10">
    <property type="entry name" value="Jelly Rolls"/>
    <property type="match status" value="1"/>
</dbReference>
<feature type="transmembrane region" description="Helical" evidence="8">
    <location>
        <begin position="334"/>
        <end position="354"/>
    </location>
</feature>
<sequence length="607" mass="68537">MNALQYVAVSIFFVIASPFLLETSQALVPHRQELLHSRYGHSTSPVRQRLNNPAVLRSSSDPLRHEITNENEGESEDASHSVNVEMNRGIDEDPIDFEPPIFPKSRQETKFLSATLKTNVLFEEAPSKTLKQMVDAFEKVEYPIGTTIMEQGDTDADFMLVLGSGECSICIDGQQLKAPYGTMTKGSMIGELGLLYDSERAATVMAKTNVTAFRLNKDAFSHFMNSLQTKEEKDIKKELRDIDLAIDGISGTSTKYGGDIIRQFKPSPFWLWRRWSGTVLQHAWKAAALNMILSASVIALVRHHFKPTWAIGMIPDSNLPIIQKFLGLSKLWHYLMNITTFILTFFLSQAYGIWREMYRIMRSMQGKFSDIGLLLASTVERDHHGQYTKEGESLLNDVADYSRMYHAFAWARATNKFKIILSKRGISRMLSRGLMTGSQYDIISSLNDGANGPQNACLTWIMIRCLNAMKARTLPNDHAVRDVLFEKVLLMRSCYAQIGDLIAGRIPLAYCHFVQVLVDSFLFLAPFALYVELGIWSIPAVGLLTLFYSGLLDLAKILLDPLDNDGYYKSRVNMDIGVLIRESNASSSQFKYSAEKLPFSTIFWDTR</sequence>
<dbReference type="EMBL" id="CAKOGP040000114">
    <property type="protein sequence ID" value="CAJ1930955.1"/>
    <property type="molecule type" value="Genomic_DNA"/>
</dbReference>
<feature type="transmembrane region" description="Helical" evidence="8">
    <location>
        <begin position="508"/>
        <end position="529"/>
    </location>
</feature>
<dbReference type="GO" id="GO:0034236">
    <property type="term" value="F:protein kinase A catalytic subunit binding"/>
    <property type="evidence" value="ECO:0007669"/>
    <property type="project" value="TreeGrafter"/>
</dbReference>
<protein>
    <recommendedName>
        <fullName evidence="9">Cyclic nucleotide-binding domain-containing protein</fullName>
    </recommendedName>
</protein>
<dbReference type="InterPro" id="IPR014710">
    <property type="entry name" value="RmlC-like_jellyroll"/>
</dbReference>
<dbReference type="InterPro" id="IPR050503">
    <property type="entry name" value="cAMP-dep_PK_reg_su-like"/>
</dbReference>
<keyword evidence="2" id="KW-0813">Transport</keyword>